<dbReference type="Proteomes" id="UP000245252">
    <property type="component" value="Unassembled WGS sequence"/>
</dbReference>
<dbReference type="AlphaFoldDB" id="A0A2U2DNB0"/>
<name>A0A2U2DNB0_9HYPH</name>
<comment type="caution">
    <text evidence="1">The sequence shown here is derived from an EMBL/GenBank/DDBJ whole genome shotgun (WGS) entry which is preliminary data.</text>
</comment>
<organism evidence="1 2">
    <name type="scientific">Metarhizobium album</name>
    <dbReference type="NCBI Taxonomy" id="2182425"/>
    <lineage>
        <taxon>Bacteria</taxon>
        <taxon>Pseudomonadati</taxon>
        <taxon>Pseudomonadota</taxon>
        <taxon>Alphaproteobacteria</taxon>
        <taxon>Hyphomicrobiales</taxon>
        <taxon>Rhizobiaceae</taxon>
        <taxon>Metarhizobium</taxon>
    </lineage>
</organism>
<keyword evidence="2" id="KW-1185">Reference proteome</keyword>
<proteinExistence type="predicted"/>
<dbReference type="EMBL" id="QFBC01000008">
    <property type="protein sequence ID" value="PWE54805.1"/>
    <property type="molecule type" value="Genomic_DNA"/>
</dbReference>
<reference evidence="1 2" key="1">
    <citation type="submission" date="2018-05" db="EMBL/GenBank/DDBJ databases">
        <title>The draft genome of strain NS-104.</title>
        <authorList>
            <person name="Hang P."/>
            <person name="Jiang J."/>
        </authorList>
    </citation>
    <scope>NUCLEOTIDE SEQUENCE [LARGE SCALE GENOMIC DNA]</scope>
    <source>
        <strain evidence="1 2">NS-104</strain>
    </source>
</reference>
<protein>
    <submittedName>
        <fullName evidence="1">Uncharacterized protein</fullName>
    </submittedName>
</protein>
<accession>A0A2U2DNB0</accession>
<gene>
    <name evidence="1" type="ORF">DEM27_17790</name>
</gene>
<evidence type="ECO:0000313" key="2">
    <source>
        <dbReference type="Proteomes" id="UP000245252"/>
    </source>
</evidence>
<sequence>MDSLCGSMPDADAIPRRLEIVWIGIIRARQLDGADPRRAVSGAGAMATVPPPASCRLQARPAMAS</sequence>
<evidence type="ECO:0000313" key="1">
    <source>
        <dbReference type="EMBL" id="PWE54805.1"/>
    </source>
</evidence>